<evidence type="ECO:0000313" key="8">
    <source>
        <dbReference type="EMBL" id="QIX00291.1"/>
    </source>
</evidence>
<feature type="domain" description="Nucleoporin POM152 Ig-like" evidence="5">
    <location>
        <begin position="456"/>
        <end position="553"/>
    </location>
</feature>
<dbReference type="AlphaFoldDB" id="A0A6H0Y047"/>
<dbReference type="EMBL" id="CP051142">
    <property type="protein sequence ID" value="QIX00291.1"/>
    <property type="molecule type" value="Genomic_DNA"/>
</dbReference>
<evidence type="ECO:0000259" key="5">
    <source>
        <dbReference type="Pfam" id="PF24312"/>
    </source>
</evidence>
<dbReference type="InterPro" id="IPR056542">
    <property type="entry name" value="Ig-like_POM152_1st"/>
</dbReference>
<feature type="domain" description="Nucleoporin POM152 first Ig-like" evidence="6">
    <location>
        <begin position="198"/>
        <end position="308"/>
    </location>
</feature>
<feature type="transmembrane region" description="Helical" evidence="2">
    <location>
        <begin position="127"/>
        <end position="147"/>
    </location>
</feature>
<dbReference type="InterPro" id="IPR056543">
    <property type="entry name" value="Ig-like_POM152_9th"/>
</dbReference>
<feature type="domain" description="Nucleoporin POM152 Ig-like" evidence="5">
    <location>
        <begin position="1159"/>
        <end position="1244"/>
    </location>
</feature>
<dbReference type="GO" id="GO:0070762">
    <property type="term" value="C:nuclear pore transmembrane ring"/>
    <property type="evidence" value="ECO:0007669"/>
    <property type="project" value="TreeGrafter"/>
</dbReference>
<accession>A0A6H0Y047</accession>
<evidence type="ECO:0000313" key="9">
    <source>
        <dbReference type="Proteomes" id="UP000503462"/>
    </source>
</evidence>
<dbReference type="Pfam" id="PF24527">
    <property type="entry name" value="Ig-like_Pom152_9"/>
    <property type="match status" value="1"/>
</dbReference>
<evidence type="ECO:0000259" key="3">
    <source>
        <dbReference type="Pfam" id="PF23664"/>
    </source>
</evidence>
<feature type="domain" description="Nucleoporin POM152 immunoglobulin-like" evidence="3">
    <location>
        <begin position="558"/>
        <end position="662"/>
    </location>
</feature>
<dbReference type="GO" id="GO:0006606">
    <property type="term" value="P:protein import into nucleus"/>
    <property type="evidence" value="ECO:0007669"/>
    <property type="project" value="TreeGrafter"/>
</dbReference>
<feature type="domain" description="Nucleoporin POM152 ninth Ig-like" evidence="7">
    <location>
        <begin position="1076"/>
        <end position="1154"/>
    </location>
</feature>
<evidence type="ECO:0000259" key="6">
    <source>
        <dbReference type="Pfam" id="PF24519"/>
    </source>
</evidence>
<feature type="region of interest" description="Disordered" evidence="1">
    <location>
        <begin position="499"/>
        <end position="526"/>
    </location>
</feature>
<evidence type="ECO:0000259" key="7">
    <source>
        <dbReference type="Pfam" id="PF24527"/>
    </source>
</evidence>
<evidence type="ECO:0000259" key="4">
    <source>
        <dbReference type="Pfam" id="PF24097"/>
    </source>
</evidence>
<feature type="transmembrane region" description="Helical" evidence="2">
    <location>
        <begin position="67"/>
        <end position="87"/>
    </location>
</feature>
<dbReference type="InterPro" id="IPR056540">
    <property type="entry name" value="TMD_POM152"/>
</dbReference>
<dbReference type="Pfam" id="PF24312">
    <property type="entry name" value="Ig-like_POM152"/>
    <property type="match status" value="3"/>
</dbReference>
<dbReference type="PANTHER" id="PTHR28206">
    <property type="entry name" value="NUCLEOPORIN POM152"/>
    <property type="match status" value="1"/>
</dbReference>
<dbReference type="Proteomes" id="UP000503462">
    <property type="component" value="Chromosome 4"/>
</dbReference>
<keyword evidence="9" id="KW-1185">Reference proteome</keyword>
<name>A0A6H0Y047_9PEZI</name>
<dbReference type="InterPro" id="IPR056541">
    <property type="entry name" value="Ig-like_POM152"/>
</dbReference>
<keyword evidence="2" id="KW-1133">Transmembrane helix</keyword>
<reference evidence="8 9" key="1">
    <citation type="journal article" date="2016" name="Sci. Rep.">
        <title>Peltaster fructicola genome reveals evolution from an invasive phytopathogen to an ectophytic parasite.</title>
        <authorList>
            <person name="Xu C."/>
            <person name="Chen H."/>
            <person name="Gleason M.L."/>
            <person name="Xu J.R."/>
            <person name="Liu H."/>
            <person name="Zhang R."/>
            <person name="Sun G."/>
        </authorList>
    </citation>
    <scope>NUCLEOTIDE SEQUENCE [LARGE SCALE GENOMIC DNA]</scope>
    <source>
        <strain evidence="8 9">LNHT1506</strain>
    </source>
</reference>
<organism evidence="8 9">
    <name type="scientific">Peltaster fructicola</name>
    <dbReference type="NCBI Taxonomy" id="286661"/>
    <lineage>
        <taxon>Eukaryota</taxon>
        <taxon>Fungi</taxon>
        <taxon>Dikarya</taxon>
        <taxon>Ascomycota</taxon>
        <taxon>Pezizomycotina</taxon>
        <taxon>Dothideomycetes</taxon>
        <taxon>Dothideomycetes incertae sedis</taxon>
        <taxon>Peltaster</taxon>
    </lineage>
</organism>
<feature type="domain" description="Nucleoporin POM152 Ig-like" evidence="5">
    <location>
        <begin position="762"/>
        <end position="846"/>
    </location>
</feature>
<keyword evidence="2" id="KW-0472">Membrane</keyword>
<feature type="compositionally biased region" description="Polar residues" evidence="1">
    <location>
        <begin position="499"/>
        <end position="516"/>
    </location>
</feature>
<dbReference type="Pfam" id="PF24519">
    <property type="entry name" value="Ig-like_Pom152_1"/>
    <property type="match status" value="1"/>
</dbReference>
<feature type="domain" description="Nucleoporin POM152 immunoglobulin-like" evidence="3">
    <location>
        <begin position="879"/>
        <end position="965"/>
    </location>
</feature>
<proteinExistence type="predicted"/>
<feature type="region of interest" description="Disordered" evidence="1">
    <location>
        <begin position="1"/>
        <end position="33"/>
    </location>
</feature>
<dbReference type="GO" id="GO:0006999">
    <property type="term" value="P:nuclear pore organization"/>
    <property type="evidence" value="ECO:0007669"/>
    <property type="project" value="TreeGrafter"/>
</dbReference>
<dbReference type="InterPro" id="IPR037701">
    <property type="entry name" value="Pom152"/>
</dbReference>
<feature type="compositionally biased region" description="Polar residues" evidence="1">
    <location>
        <begin position="10"/>
        <end position="28"/>
    </location>
</feature>
<evidence type="ECO:0000256" key="1">
    <source>
        <dbReference type="SAM" id="MobiDB-lite"/>
    </source>
</evidence>
<dbReference type="OrthoDB" id="5529162at2759"/>
<gene>
    <name evidence="8" type="ORF">AMS68_005808</name>
</gene>
<dbReference type="Pfam" id="PF23664">
    <property type="entry name" value="Ig_Pom152"/>
    <property type="match status" value="2"/>
</dbReference>
<protein>
    <recommendedName>
        <fullName evidence="10">Nucleoporin POM152</fullName>
    </recommendedName>
</protein>
<feature type="transmembrane region" description="Helical" evidence="2">
    <location>
        <begin position="93"/>
        <end position="115"/>
    </location>
</feature>
<dbReference type="GO" id="GO:0017056">
    <property type="term" value="F:structural constituent of nuclear pore"/>
    <property type="evidence" value="ECO:0007669"/>
    <property type="project" value="InterPro"/>
</dbReference>
<keyword evidence="2" id="KW-0812">Transmembrane</keyword>
<dbReference type="Pfam" id="PF24097">
    <property type="entry name" value="TMD_POM152"/>
    <property type="match status" value="1"/>
</dbReference>
<sequence>MSATPRMRSSYPQTPRTQARPQYGNSTPTPVPSALNKTKSALATISSSPPNDPVIPESWIEAPHQRLYAAGVYALLWALHIVDYVTLQESEEQGLWMFMKWMLIDGAFLFGLPSLRIPWLEWSSGTMLSLFLLHVFINGMLMFQVSMPISMIFTVLGRSIWGAYELAVNENSVSVQSLLHNDSLILGRQIIHILPEGSAILNADRQAFCLDAATTEIRLPLTINSTNPISMEILRIDLETQANETLHFNKGQLRTMHKEAERMVSYSPQFNEPKTLYVPIKRPGLYSLARVIDETNLEVSKKYTAQTVIVPCPKVSIASPETDKCRGELSNVNLEVTGTPPLRVKYHRFVNQASLESVLESIQPEDFFSPLQKQDQQALVMPNRVDTEWAKSRIVQVPMSEHLSTAGTWAYTIDEVTDGFGNVVTYTSNDQDRQERHRKALQLHSVIKVHERPVASLEGSVPLKIALGKTAELPTRLTSTGRAAIAESPYQLEYIFSPTSELSPSGDHGSNPQRKSVTMEPDSSKPQIKDAGLYSLVQVSTDFCSGDVIEPASILLENPPTPDLVITSQEIFDKCAGRPVGLRVDLDLTGTPPFTVMYSVSLAGDRTHDLVKEKVTGHRGQLLLTPSHAGHYVYKFYEMHDAIYQRHNLRDKELVLEQDVKPSAGAKFAASKERVVSCIDDIVSLDISLKGEGPFNLEYELLHGGKRKRFDIKDVSGSFHSFSTPPLNDGGEYTVALKSITDGTGCKEFLNDEVKINVRHQKPKAAFGRIDGEPHVDMLEGKKAQLPLRLVGEGPWKIRYRDADGKHHSHRADHANDRITAASEGTYTLLEVDDALCPGLIDEQSKTFDVKWVPRPEMRIATSDTMERKGNVLVQQPVCEGEEDAIELLFKGAAPFSVQYTEHIKPLHGVKSPLNRELKGLQSMATLRLDTSQAGTYDYKFTKLEDANYEHNNKHFSAISIQQQVFARPSAAFVTPGKTYSFCSVQSDGEEVIPVNLHGHPPFDLELEVRHQGAGKPEIISLNSIQSNHASIRIPHKSLHLGKSFVALRRVKDSRGCSRILDSTVPRVQIAVFEPPTIFTMAGQSDICVGEYIEFGLGGTAPFTVFYKFEGHERKAVVQGSSFRRLAEKPGTFAITGIQDSASGCRASVDLQKVIHGLPSARVSRGRESYVDIHEGGTVEILFEFGGAPPFEFTYQRSANVEKGRKAGAVLDTRSEVSDEHSMRIRASEEGTYEVVSIKDRYCAYSKAGGIQRKGEQKRLTY</sequence>
<dbReference type="PANTHER" id="PTHR28206:SF1">
    <property type="entry name" value="NUCLEOPORIN POM152"/>
    <property type="match status" value="1"/>
</dbReference>
<dbReference type="InterPro" id="IPR056544">
    <property type="entry name" value="Ig_POM152"/>
</dbReference>
<feature type="domain" description="Nucleoporin POM152 N-terminal transmembrane" evidence="4">
    <location>
        <begin position="61"/>
        <end position="145"/>
    </location>
</feature>
<evidence type="ECO:0008006" key="10">
    <source>
        <dbReference type="Google" id="ProtNLM"/>
    </source>
</evidence>
<evidence type="ECO:0000256" key="2">
    <source>
        <dbReference type="SAM" id="Phobius"/>
    </source>
</evidence>